<keyword evidence="1" id="KW-0812">Transmembrane</keyword>
<feature type="transmembrane region" description="Helical" evidence="1">
    <location>
        <begin position="231"/>
        <end position="251"/>
    </location>
</feature>
<comment type="caution">
    <text evidence="3">The sequence shown here is derived from an EMBL/GenBank/DDBJ whole genome shotgun (WGS) entry which is preliminary data.</text>
</comment>
<feature type="domain" description="Acyltransferase 3" evidence="2">
    <location>
        <begin position="18"/>
        <end position="346"/>
    </location>
</feature>
<sequence length="377" mass="41993">MMRRLFLAPASAGAGHVLALDGLRGLAVLIVIGSHLSNAGWLPWPNLSGIGKSGVYLFFVLSAYLLASAMFGQPLAKLAHLPYWLNYALRRVLRIWPLYLVILLVSWWLTRAGVPIWHYQIDTVALKNHLALREGQSVLWSIPVEFTFYLWLPFIVVAMQLSRKAPGGRWLGLMLLALLVLLARRYWPAAEAVTNSVGLGQYLVVFLCGVGAAWLHRWWPGLATAGRAWRILGWLLLALFVLVTPSIWALLSGSEFQPGLGHRWFTGFGLGWALLVLALLWGGGMLTRFFASAPMRLVGVISFSAYLWHMPVLQAADTLGMREWGAGGLCLLLLAMLLTAMASFLLFERPWRDVRYRKGQSRRLPEACAPADRQGEP</sequence>
<dbReference type="EMBL" id="LLXS01000021">
    <property type="protein sequence ID" value="KRG42085.1"/>
    <property type="molecule type" value="Genomic_DNA"/>
</dbReference>
<keyword evidence="1" id="KW-0472">Membrane</keyword>
<feature type="transmembrane region" description="Helical" evidence="1">
    <location>
        <begin position="293"/>
        <end position="312"/>
    </location>
</feature>
<dbReference type="InterPro" id="IPR002656">
    <property type="entry name" value="Acyl_transf_3_dom"/>
</dbReference>
<evidence type="ECO:0000313" key="4">
    <source>
        <dbReference type="Proteomes" id="UP000050836"/>
    </source>
</evidence>
<keyword evidence="4" id="KW-1185">Reference proteome</keyword>
<feature type="transmembrane region" description="Helical" evidence="1">
    <location>
        <begin position="199"/>
        <end position="219"/>
    </location>
</feature>
<accession>A0A0R0ABA1</accession>
<dbReference type="Pfam" id="PF01757">
    <property type="entry name" value="Acyl_transf_3"/>
    <property type="match status" value="1"/>
</dbReference>
<feature type="transmembrane region" description="Helical" evidence="1">
    <location>
        <begin position="324"/>
        <end position="347"/>
    </location>
</feature>
<name>A0A0R0ABA1_9GAMM</name>
<dbReference type="Proteomes" id="UP000050836">
    <property type="component" value="Unassembled WGS sequence"/>
</dbReference>
<feature type="transmembrane region" description="Helical" evidence="1">
    <location>
        <begin position="263"/>
        <end position="281"/>
    </location>
</feature>
<evidence type="ECO:0000259" key="2">
    <source>
        <dbReference type="Pfam" id="PF01757"/>
    </source>
</evidence>
<feature type="transmembrane region" description="Helical" evidence="1">
    <location>
        <begin position="53"/>
        <end position="71"/>
    </location>
</feature>
<proteinExistence type="predicted"/>
<reference evidence="3 4" key="1">
    <citation type="submission" date="2015-10" db="EMBL/GenBank/DDBJ databases">
        <title>Genome sequencing and analysis of members of genus Stenotrophomonas.</title>
        <authorList>
            <person name="Patil P.P."/>
            <person name="Midha S."/>
            <person name="Patil P.B."/>
        </authorList>
    </citation>
    <scope>NUCLEOTIDE SEQUENCE [LARGE SCALE GENOMIC DNA]</scope>
    <source>
        <strain evidence="3 4">JCM 9942</strain>
    </source>
</reference>
<evidence type="ECO:0000313" key="3">
    <source>
        <dbReference type="EMBL" id="KRG42085.1"/>
    </source>
</evidence>
<keyword evidence="1" id="KW-1133">Transmembrane helix</keyword>
<dbReference type="AlphaFoldDB" id="A0A0R0ABA1"/>
<dbReference type="GO" id="GO:0000271">
    <property type="term" value="P:polysaccharide biosynthetic process"/>
    <property type="evidence" value="ECO:0007669"/>
    <property type="project" value="TreeGrafter"/>
</dbReference>
<dbReference type="GO" id="GO:0016020">
    <property type="term" value="C:membrane"/>
    <property type="evidence" value="ECO:0007669"/>
    <property type="project" value="TreeGrafter"/>
</dbReference>
<dbReference type="PANTHER" id="PTHR23028:SF53">
    <property type="entry name" value="ACYL_TRANSF_3 DOMAIN-CONTAINING PROTEIN"/>
    <property type="match status" value="1"/>
</dbReference>
<dbReference type="PANTHER" id="PTHR23028">
    <property type="entry name" value="ACETYLTRANSFERASE"/>
    <property type="match status" value="1"/>
</dbReference>
<dbReference type="InterPro" id="IPR050879">
    <property type="entry name" value="Acyltransferase_3"/>
</dbReference>
<feature type="transmembrane region" description="Helical" evidence="1">
    <location>
        <begin position="92"/>
        <end position="109"/>
    </location>
</feature>
<gene>
    <name evidence="3" type="ORF">ARC78_10440</name>
</gene>
<feature type="transmembrane region" description="Helical" evidence="1">
    <location>
        <begin position="138"/>
        <end position="158"/>
    </location>
</feature>
<evidence type="ECO:0000256" key="1">
    <source>
        <dbReference type="SAM" id="Phobius"/>
    </source>
</evidence>
<organism evidence="3 4">
    <name type="scientific">Stenotrophomonas pictorum JCM 9942</name>
    <dbReference type="NCBI Taxonomy" id="1236960"/>
    <lineage>
        <taxon>Bacteria</taxon>
        <taxon>Pseudomonadati</taxon>
        <taxon>Pseudomonadota</taxon>
        <taxon>Gammaproteobacteria</taxon>
        <taxon>Lysobacterales</taxon>
        <taxon>Lysobacteraceae</taxon>
        <taxon>Stenotrophomonas</taxon>
    </lineage>
</organism>
<dbReference type="GO" id="GO:0016747">
    <property type="term" value="F:acyltransferase activity, transferring groups other than amino-acyl groups"/>
    <property type="evidence" value="ECO:0007669"/>
    <property type="project" value="InterPro"/>
</dbReference>
<protein>
    <recommendedName>
        <fullName evidence="2">Acyltransferase 3 domain-containing protein</fullName>
    </recommendedName>
</protein>
<feature type="transmembrane region" description="Helical" evidence="1">
    <location>
        <begin position="170"/>
        <end position="187"/>
    </location>
</feature>